<dbReference type="Proteomes" id="UP000325081">
    <property type="component" value="Unassembled WGS sequence"/>
</dbReference>
<comment type="caution">
    <text evidence="2">The sequence shown here is derived from an EMBL/GenBank/DDBJ whole genome shotgun (WGS) entry which is preliminary data.</text>
</comment>
<evidence type="ECO:0000256" key="1">
    <source>
        <dbReference type="SAM" id="MobiDB-lite"/>
    </source>
</evidence>
<dbReference type="PANTHER" id="PTHR42995">
    <property type="entry name" value="ACETYL-COENZYME A CARBOXYLASE CARBOXYL TRANSFERASE SUBUNIT BETA, CHLOROPLASTIC"/>
    <property type="match status" value="1"/>
</dbReference>
<evidence type="ECO:0000313" key="3">
    <source>
        <dbReference type="Proteomes" id="UP000325081"/>
    </source>
</evidence>
<keyword evidence="2" id="KW-0808">Transferase</keyword>
<evidence type="ECO:0000313" key="2">
    <source>
        <dbReference type="EMBL" id="GER45628.1"/>
    </source>
</evidence>
<protein>
    <submittedName>
        <fullName evidence="2">Acetyl-coenzyme A carboxylase carboxyltransferase subunit beta</fullName>
    </submittedName>
</protein>
<accession>A0A5A7QL50</accession>
<dbReference type="GO" id="GO:0016740">
    <property type="term" value="F:transferase activity"/>
    <property type="evidence" value="ECO:0007669"/>
    <property type="project" value="UniProtKB-KW"/>
</dbReference>
<sequence length="419" mass="47129">MLGLEKRPPVNNPLPRSRSEQGPRSVKAARLGPNRQTGSESTYFLGADQDLYQRYPLKKEKELGQATLDPPARPLFEFWSGCNQAGRSNSLRSSTKGCRSRNKKKIKVKSQFESYNDNESFMAMLVIYHPMNYTQQVMAFALGGVSILATGWYAEMLRFCYILAGSVVNCTWSLDALSDPLTSSSMRSHASLLGLFNCRINLARKRSCSSSVLYIVNYVFCSVFHSIAACWECDALFPATLLSYGALDTSYVLPRRLHSKLHLARPRSFDLPRLDPAGGLREGAAIPYISKEDSIRLEKHFVGSSSGELIALFREYLPFPIGIWKQIFLLYTGTWDPIDEDMVSLDPLAFHSEEEPYKDRIDSYQRKTGLTEAVQTGTGQLNGIPVCVLPEERACKKDLKEMQMAKISSALYDYQSNQK</sequence>
<dbReference type="AlphaFoldDB" id="A0A5A7QL50"/>
<dbReference type="PANTHER" id="PTHR42995:SF5">
    <property type="entry name" value="ACETYL-COENZYME A CARBOXYLASE CARBOXYL TRANSFERASE SUBUNIT BETA, CHLOROPLASTIC"/>
    <property type="match status" value="1"/>
</dbReference>
<feature type="region of interest" description="Disordered" evidence="1">
    <location>
        <begin position="1"/>
        <end position="42"/>
    </location>
</feature>
<gene>
    <name evidence="2" type="ORF">STAS_22587</name>
</gene>
<dbReference type="GO" id="GO:0009507">
    <property type="term" value="C:chloroplast"/>
    <property type="evidence" value="ECO:0007669"/>
    <property type="project" value="TreeGrafter"/>
</dbReference>
<dbReference type="GO" id="GO:0003989">
    <property type="term" value="F:acetyl-CoA carboxylase activity"/>
    <property type="evidence" value="ECO:0007669"/>
    <property type="project" value="TreeGrafter"/>
</dbReference>
<keyword evidence="3" id="KW-1185">Reference proteome</keyword>
<name>A0A5A7QL50_STRAF</name>
<dbReference type="GO" id="GO:0006633">
    <property type="term" value="P:fatty acid biosynthetic process"/>
    <property type="evidence" value="ECO:0007669"/>
    <property type="project" value="TreeGrafter"/>
</dbReference>
<dbReference type="InterPro" id="IPR029045">
    <property type="entry name" value="ClpP/crotonase-like_dom_sf"/>
</dbReference>
<dbReference type="EMBL" id="BKCP01007183">
    <property type="protein sequence ID" value="GER45628.1"/>
    <property type="molecule type" value="Genomic_DNA"/>
</dbReference>
<proteinExistence type="predicted"/>
<dbReference type="SUPFAM" id="SSF52096">
    <property type="entry name" value="ClpP/crotonase"/>
    <property type="match status" value="1"/>
</dbReference>
<dbReference type="OrthoDB" id="989865at2759"/>
<organism evidence="2 3">
    <name type="scientific">Striga asiatica</name>
    <name type="common">Asiatic witchweed</name>
    <name type="synonym">Buchnera asiatica</name>
    <dbReference type="NCBI Taxonomy" id="4170"/>
    <lineage>
        <taxon>Eukaryota</taxon>
        <taxon>Viridiplantae</taxon>
        <taxon>Streptophyta</taxon>
        <taxon>Embryophyta</taxon>
        <taxon>Tracheophyta</taxon>
        <taxon>Spermatophyta</taxon>
        <taxon>Magnoliopsida</taxon>
        <taxon>eudicotyledons</taxon>
        <taxon>Gunneridae</taxon>
        <taxon>Pentapetalae</taxon>
        <taxon>asterids</taxon>
        <taxon>lamiids</taxon>
        <taxon>Lamiales</taxon>
        <taxon>Orobanchaceae</taxon>
        <taxon>Buchnereae</taxon>
        <taxon>Striga</taxon>
    </lineage>
</organism>
<dbReference type="Gene3D" id="3.90.226.10">
    <property type="entry name" value="2-enoyl-CoA Hydratase, Chain A, domain 1"/>
    <property type="match status" value="1"/>
</dbReference>
<reference evidence="3" key="1">
    <citation type="journal article" date="2019" name="Curr. Biol.">
        <title>Genome Sequence of Striga asiatica Provides Insight into the Evolution of Plant Parasitism.</title>
        <authorList>
            <person name="Yoshida S."/>
            <person name="Kim S."/>
            <person name="Wafula E.K."/>
            <person name="Tanskanen J."/>
            <person name="Kim Y.M."/>
            <person name="Honaas L."/>
            <person name="Yang Z."/>
            <person name="Spallek T."/>
            <person name="Conn C.E."/>
            <person name="Ichihashi Y."/>
            <person name="Cheong K."/>
            <person name="Cui S."/>
            <person name="Der J.P."/>
            <person name="Gundlach H."/>
            <person name="Jiao Y."/>
            <person name="Hori C."/>
            <person name="Ishida J.K."/>
            <person name="Kasahara H."/>
            <person name="Kiba T."/>
            <person name="Kim M.S."/>
            <person name="Koo N."/>
            <person name="Laohavisit A."/>
            <person name="Lee Y.H."/>
            <person name="Lumba S."/>
            <person name="McCourt P."/>
            <person name="Mortimer J.C."/>
            <person name="Mutuku J.M."/>
            <person name="Nomura T."/>
            <person name="Sasaki-Sekimoto Y."/>
            <person name="Seto Y."/>
            <person name="Wang Y."/>
            <person name="Wakatake T."/>
            <person name="Sakakibara H."/>
            <person name="Demura T."/>
            <person name="Yamaguchi S."/>
            <person name="Yoneyama K."/>
            <person name="Manabe R.I."/>
            <person name="Nelson D.C."/>
            <person name="Schulman A.H."/>
            <person name="Timko M.P."/>
            <person name="dePamphilis C.W."/>
            <person name="Choi D."/>
            <person name="Shirasu K."/>
        </authorList>
    </citation>
    <scope>NUCLEOTIDE SEQUENCE [LARGE SCALE GENOMIC DNA]</scope>
    <source>
        <strain evidence="3">cv. UVA1</strain>
    </source>
</reference>
<dbReference type="GO" id="GO:2001295">
    <property type="term" value="P:malonyl-CoA biosynthetic process"/>
    <property type="evidence" value="ECO:0007669"/>
    <property type="project" value="TreeGrafter"/>
</dbReference>